<dbReference type="Proteomes" id="UP000050501">
    <property type="component" value="Unassembled WGS sequence"/>
</dbReference>
<feature type="transmembrane region" description="Helical" evidence="1">
    <location>
        <begin position="80"/>
        <end position="102"/>
    </location>
</feature>
<feature type="transmembrane region" description="Helical" evidence="1">
    <location>
        <begin position="180"/>
        <end position="200"/>
    </location>
</feature>
<gene>
    <name evidence="2" type="ORF">ADN01_07535</name>
</gene>
<feature type="transmembrane region" description="Helical" evidence="1">
    <location>
        <begin position="12"/>
        <end position="33"/>
    </location>
</feature>
<feature type="transmembrane region" description="Helical" evidence="1">
    <location>
        <begin position="114"/>
        <end position="131"/>
    </location>
</feature>
<evidence type="ECO:0000313" key="2">
    <source>
        <dbReference type="EMBL" id="KPL83560.1"/>
    </source>
</evidence>
<dbReference type="OrthoDB" id="110585at2"/>
<feature type="transmembrane region" description="Helical" evidence="1">
    <location>
        <begin position="313"/>
        <end position="332"/>
    </location>
</feature>
<evidence type="ECO:0000313" key="3">
    <source>
        <dbReference type="Proteomes" id="UP000050501"/>
    </source>
</evidence>
<dbReference type="RefSeq" id="WP_062418948.1">
    <property type="nucleotide sequence ID" value="NZ_DF967974.1"/>
</dbReference>
<dbReference type="EMBL" id="LGCM01000029">
    <property type="protein sequence ID" value="KPL83560.1"/>
    <property type="molecule type" value="Genomic_DNA"/>
</dbReference>
<feature type="transmembrane region" description="Helical" evidence="1">
    <location>
        <begin position="40"/>
        <end position="60"/>
    </location>
</feature>
<keyword evidence="1" id="KW-0812">Transmembrane</keyword>
<keyword evidence="1" id="KW-0472">Membrane</keyword>
<sequence>MNFQPELTTGAAVMMSLTAAFLWGTWFISLKYLKDYPIDGFYLTLFATSLIFVWGVAGILEGPNLWTHIQSVWAQDPSRVWITLLCGMLYVFGMRLSLVVLSKIGLLLAQPIQASINILAGTAVSALVGGMPETLSVGRLAASTLFLLAAVGASMTAGNWKARDQQAENRSTVQFTPSELWKSLGLMAVAAAFTPSYTMALSYGLKSVTQPAGLAVLPFMALLASGAFVGALLSSGIPLTVRKEWGRVLRAPFSVHKFGMLSGLAHYGGNILHTFGTAFLSAAISWPLGVTANLWTQLWGLAYGEFRGASRRVYAALAGAILFYLIGAYLVAVS</sequence>
<keyword evidence="1" id="KW-1133">Transmembrane helix</keyword>
<feature type="transmembrane region" description="Helical" evidence="1">
    <location>
        <begin position="212"/>
        <end position="233"/>
    </location>
</feature>
<organism evidence="2 3">
    <name type="scientific">Levilinea saccharolytica</name>
    <dbReference type="NCBI Taxonomy" id="229921"/>
    <lineage>
        <taxon>Bacteria</taxon>
        <taxon>Bacillati</taxon>
        <taxon>Chloroflexota</taxon>
        <taxon>Anaerolineae</taxon>
        <taxon>Anaerolineales</taxon>
        <taxon>Anaerolineaceae</taxon>
        <taxon>Levilinea</taxon>
    </lineage>
</organism>
<keyword evidence="3" id="KW-1185">Reference proteome</keyword>
<reference evidence="2 3" key="1">
    <citation type="submission" date="2015-07" db="EMBL/GenBank/DDBJ databases">
        <title>Genome sequence of Levilinea saccharolytica DSM 16555.</title>
        <authorList>
            <person name="Hemp J."/>
            <person name="Ward L.M."/>
            <person name="Pace L.A."/>
            <person name="Fischer W.W."/>
        </authorList>
    </citation>
    <scope>NUCLEOTIDE SEQUENCE [LARGE SCALE GENOMIC DNA]</scope>
    <source>
        <strain evidence="2 3">KIBI-1</strain>
    </source>
</reference>
<dbReference type="AlphaFoldDB" id="A0A0P6XW74"/>
<name>A0A0P6XW74_9CHLR</name>
<protein>
    <submittedName>
        <fullName evidence="2">Uncharacterized protein</fullName>
    </submittedName>
</protein>
<feature type="transmembrane region" description="Helical" evidence="1">
    <location>
        <begin position="137"/>
        <end position="160"/>
    </location>
</feature>
<comment type="caution">
    <text evidence="2">The sequence shown here is derived from an EMBL/GenBank/DDBJ whole genome shotgun (WGS) entry which is preliminary data.</text>
</comment>
<accession>A0A0P6XW74</accession>
<evidence type="ECO:0000256" key="1">
    <source>
        <dbReference type="SAM" id="Phobius"/>
    </source>
</evidence>
<dbReference type="STRING" id="229921.ADN01_07535"/>
<proteinExistence type="predicted"/>